<dbReference type="InterPro" id="IPR025226">
    <property type="entry name" value="DUF4170"/>
</dbReference>
<dbReference type="Pfam" id="PF13773">
    <property type="entry name" value="DUF4170"/>
    <property type="match status" value="1"/>
</dbReference>
<accession>A0A0F9L3E3</accession>
<organism evidence="1">
    <name type="scientific">marine sediment metagenome</name>
    <dbReference type="NCBI Taxonomy" id="412755"/>
    <lineage>
        <taxon>unclassified sequences</taxon>
        <taxon>metagenomes</taxon>
        <taxon>ecological metagenomes</taxon>
    </lineage>
</organism>
<dbReference type="AlphaFoldDB" id="A0A0F9L3E3"/>
<name>A0A0F9L3E3_9ZZZZ</name>
<dbReference type="Gene3D" id="3.30.70.2400">
    <property type="entry name" value="Uncharacterised protein PF13773, DUF4170"/>
    <property type="match status" value="1"/>
</dbReference>
<evidence type="ECO:0008006" key="2">
    <source>
        <dbReference type="Google" id="ProtNLM"/>
    </source>
</evidence>
<gene>
    <name evidence="1" type="ORF">LCGC14_1327830</name>
</gene>
<reference evidence="1" key="1">
    <citation type="journal article" date="2015" name="Nature">
        <title>Complex archaea that bridge the gap between prokaryotes and eukaryotes.</title>
        <authorList>
            <person name="Spang A."/>
            <person name="Saw J.H."/>
            <person name="Jorgensen S.L."/>
            <person name="Zaremba-Niedzwiedzka K."/>
            <person name="Martijn J."/>
            <person name="Lind A.E."/>
            <person name="van Eijk R."/>
            <person name="Schleper C."/>
            <person name="Guy L."/>
            <person name="Ettema T.J."/>
        </authorList>
    </citation>
    <scope>NUCLEOTIDE SEQUENCE</scope>
</reference>
<evidence type="ECO:0000313" key="1">
    <source>
        <dbReference type="EMBL" id="KKM81631.1"/>
    </source>
</evidence>
<proteinExistence type="predicted"/>
<sequence length="59" mass="7093">MYYVIGGEYTDTDFEELRDGKGEEYGPFETYGEAEEIWRKHSWLNVDTCNCRFSIKERK</sequence>
<dbReference type="EMBL" id="LAZR01007990">
    <property type="protein sequence ID" value="KKM81631.1"/>
    <property type="molecule type" value="Genomic_DNA"/>
</dbReference>
<protein>
    <recommendedName>
        <fullName evidence="2">DUF4170 domain-containing protein</fullName>
    </recommendedName>
</protein>
<comment type="caution">
    <text evidence="1">The sequence shown here is derived from an EMBL/GenBank/DDBJ whole genome shotgun (WGS) entry which is preliminary data.</text>
</comment>